<keyword evidence="4" id="KW-1185">Reference proteome</keyword>
<evidence type="ECO:0000256" key="1">
    <source>
        <dbReference type="SAM" id="MobiDB-lite"/>
    </source>
</evidence>
<dbReference type="Proteomes" id="UP000280792">
    <property type="component" value="Unassembled WGS sequence"/>
</dbReference>
<organism evidence="3 4">
    <name type="scientific">Aestuariirhabdus litorea</name>
    <dbReference type="NCBI Taxonomy" id="2528527"/>
    <lineage>
        <taxon>Bacteria</taxon>
        <taxon>Pseudomonadati</taxon>
        <taxon>Pseudomonadota</taxon>
        <taxon>Gammaproteobacteria</taxon>
        <taxon>Oceanospirillales</taxon>
        <taxon>Aestuariirhabdaceae</taxon>
        <taxon>Aestuariirhabdus</taxon>
    </lineage>
</organism>
<name>A0A3P3VLI2_9GAMM</name>
<dbReference type="RefSeq" id="WP_125016750.1">
    <property type="nucleotide sequence ID" value="NZ_QWEZ01000002.1"/>
</dbReference>
<feature type="chain" id="PRO_5018338684" description="RcnB family protein" evidence="2">
    <location>
        <begin position="25"/>
        <end position="199"/>
    </location>
</feature>
<comment type="caution">
    <text evidence="3">The sequence shown here is derived from an EMBL/GenBank/DDBJ whole genome shotgun (WGS) entry which is preliminary data.</text>
</comment>
<feature type="signal peptide" evidence="2">
    <location>
        <begin position="1"/>
        <end position="24"/>
    </location>
</feature>
<dbReference type="AlphaFoldDB" id="A0A3P3VLI2"/>
<feature type="region of interest" description="Disordered" evidence="1">
    <location>
        <begin position="25"/>
        <end position="149"/>
    </location>
</feature>
<reference evidence="3 4" key="2">
    <citation type="submission" date="2018-12" db="EMBL/GenBank/DDBJ databases">
        <title>Simiduia agarivorans gen. nov., sp. nov., a marine, agarolytic bacterium isolated from shallow coastal water from Keelung, Taiwan.</title>
        <authorList>
            <person name="Shieh W.Y."/>
        </authorList>
    </citation>
    <scope>NUCLEOTIDE SEQUENCE [LARGE SCALE GENOMIC DNA]</scope>
    <source>
        <strain evidence="3 4">GTF-13</strain>
    </source>
</reference>
<protein>
    <recommendedName>
        <fullName evidence="5">RcnB family protein</fullName>
    </recommendedName>
</protein>
<feature type="compositionally biased region" description="Basic and acidic residues" evidence="1">
    <location>
        <begin position="37"/>
        <end position="116"/>
    </location>
</feature>
<keyword evidence="2" id="KW-0732">Signal</keyword>
<accession>A0A3P3VLI2</accession>
<reference evidence="3 4" key="1">
    <citation type="submission" date="2018-08" db="EMBL/GenBank/DDBJ databases">
        <authorList>
            <person name="Khan S.A."/>
        </authorList>
    </citation>
    <scope>NUCLEOTIDE SEQUENCE [LARGE SCALE GENOMIC DNA]</scope>
    <source>
        <strain evidence="3 4">GTF-13</strain>
    </source>
</reference>
<evidence type="ECO:0000313" key="3">
    <source>
        <dbReference type="EMBL" id="RRJ82738.1"/>
    </source>
</evidence>
<proteinExistence type="predicted"/>
<gene>
    <name evidence="3" type="ORF">D0544_12845</name>
</gene>
<sequence length="199" mass="23121">MKMGIKGWAVLGMAISLLTAPAIAKEEKKSKGYQQGYEERDRQEAEERYRKKGEKDRTRKDYDDDDRDDKKDKRKRYDDDEDRDDKKDKRKRYDDDDDRDDKKDKRKRYDDDESSSRGKSSHSQLPPGLQKKVARGEPLPPGWQKKLNVGGTLPADLYERGTVIKRDEDKGVSSVEIENTVVDVLDTTREIIGILNPQK</sequence>
<evidence type="ECO:0000256" key="2">
    <source>
        <dbReference type="SAM" id="SignalP"/>
    </source>
</evidence>
<dbReference type="Gene3D" id="3.10.450.160">
    <property type="entry name" value="inner membrane protein cigr"/>
    <property type="match status" value="1"/>
</dbReference>
<evidence type="ECO:0000313" key="4">
    <source>
        <dbReference type="Proteomes" id="UP000280792"/>
    </source>
</evidence>
<evidence type="ECO:0008006" key="5">
    <source>
        <dbReference type="Google" id="ProtNLM"/>
    </source>
</evidence>
<dbReference type="EMBL" id="QWEZ01000002">
    <property type="protein sequence ID" value="RRJ82738.1"/>
    <property type="molecule type" value="Genomic_DNA"/>
</dbReference>